<dbReference type="EMBL" id="RPFJ01000018">
    <property type="protein sequence ID" value="RPD94384.1"/>
    <property type="molecule type" value="Genomic_DNA"/>
</dbReference>
<dbReference type="Proteomes" id="UP000270856">
    <property type="component" value="Unassembled WGS sequence"/>
</dbReference>
<dbReference type="Gene3D" id="1.25.40.10">
    <property type="entry name" value="Tetratricopeptide repeat domain"/>
    <property type="match status" value="1"/>
</dbReference>
<feature type="chain" id="PRO_5018312237" evidence="1">
    <location>
        <begin position="21"/>
        <end position="280"/>
    </location>
</feature>
<organism evidence="2 3">
    <name type="scientific">Aureibaculum marinum</name>
    <dbReference type="NCBI Taxonomy" id="2487930"/>
    <lineage>
        <taxon>Bacteria</taxon>
        <taxon>Pseudomonadati</taxon>
        <taxon>Bacteroidota</taxon>
        <taxon>Flavobacteriia</taxon>
        <taxon>Flavobacteriales</taxon>
        <taxon>Flavobacteriaceae</taxon>
        <taxon>Aureibaculum</taxon>
    </lineage>
</organism>
<evidence type="ECO:0000313" key="2">
    <source>
        <dbReference type="EMBL" id="RPD94384.1"/>
    </source>
</evidence>
<gene>
    <name evidence="2" type="ORF">EGM88_12460</name>
</gene>
<name>A0A3N4NDJ8_9FLAO</name>
<dbReference type="InterPro" id="IPR011990">
    <property type="entry name" value="TPR-like_helical_dom_sf"/>
</dbReference>
<proteinExistence type="predicted"/>
<dbReference type="InterPro" id="IPR021314">
    <property type="entry name" value="DUF2911"/>
</dbReference>
<keyword evidence="3" id="KW-1185">Reference proteome</keyword>
<feature type="signal peptide" evidence="1">
    <location>
        <begin position="1"/>
        <end position="20"/>
    </location>
</feature>
<comment type="caution">
    <text evidence="2">The sequence shown here is derived from an EMBL/GenBank/DDBJ whole genome shotgun (WGS) entry which is preliminary data.</text>
</comment>
<reference evidence="2 3" key="1">
    <citation type="submission" date="2018-11" db="EMBL/GenBank/DDBJ databases">
        <title>Aureibaculum marinum gen. nov., sp. nov., a member of the family Flavobacteriaceae isolated from the Bohai Sea.</title>
        <authorList>
            <person name="Ji X."/>
        </authorList>
    </citation>
    <scope>NUCLEOTIDE SEQUENCE [LARGE SCALE GENOMIC DNA]</scope>
    <source>
        <strain evidence="2 3">BH-SD17</strain>
    </source>
</reference>
<dbReference type="OrthoDB" id="187854at2"/>
<dbReference type="RefSeq" id="WP_123898709.1">
    <property type="nucleotide sequence ID" value="NZ_RPFJ01000018.1"/>
</dbReference>
<dbReference type="AlphaFoldDB" id="A0A3N4NDJ8"/>
<evidence type="ECO:0000313" key="3">
    <source>
        <dbReference type="Proteomes" id="UP000270856"/>
    </source>
</evidence>
<protein>
    <submittedName>
        <fullName evidence="2">DUF2911 domain-containing protein</fullName>
    </submittedName>
</protein>
<dbReference type="Pfam" id="PF11138">
    <property type="entry name" value="DUF2911"/>
    <property type="match status" value="1"/>
</dbReference>
<keyword evidence="1" id="KW-0732">Signal</keyword>
<sequence>MNYKKLLILFLCMGTMGIGAQIKTPAASPASTIKQTVGLTDVTVDYSRPSMRNRVIFGDVVPYNKIWRTGANARTKITFSDDVTINGNVLKKGTYAIFTKPTATAWDIYFYTEYEGSGAINKLDESKIAFKTTAKTQSIPVNIETFTITIDDLTDTSAVLGFMWEKTYVGLQFTVPTDIIATKSIETIMNGPSANDYHRAANYYRTSGKDLKQALIWSTKATEMNKNAFWMFREKSLIHAALGDKKAAIETAKKSLEIAEKAGSDPYIKMNKESIKEWSK</sequence>
<evidence type="ECO:0000256" key="1">
    <source>
        <dbReference type="SAM" id="SignalP"/>
    </source>
</evidence>
<dbReference type="SUPFAM" id="SSF48452">
    <property type="entry name" value="TPR-like"/>
    <property type="match status" value="1"/>
</dbReference>
<accession>A0A3N4NDJ8</accession>